<evidence type="ECO:0000313" key="1">
    <source>
        <dbReference type="EMBL" id="SCU66398.1"/>
    </source>
</evidence>
<keyword evidence="2" id="KW-1185">Reference proteome</keyword>
<reference evidence="1" key="1">
    <citation type="submission" date="2016-09" db="EMBL/GenBank/DDBJ databases">
        <authorList>
            <person name="Hebert L."/>
            <person name="Moumen B."/>
        </authorList>
    </citation>
    <scope>NUCLEOTIDE SEQUENCE [LARGE SCALE GENOMIC DNA]</scope>
    <source>
        <strain evidence="1">OVI</strain>
    </source>
</reference>
<dbReference type="EMBL" id="CZPT02000533">
    <property type="protein sequence ID" value="SCU66398.1"/>
    <property type="molecule type" value="Genomic_DNA"/>
</dbReference>
<dbReference type="GeneID" id="92378858"/>
<evidence type="ECO:0008006" key="3">
    <source>
        <dbReference type="Google" id="ProtNLM"/>
    </source>
</evidence>
<dbReference type="RefSeq" id="XP_067077852.1">
    <property type="nucleotide sequence ID" value="XM_067221751.1"/>
</dbReference>
<dbReference type="AlphaFoldDB" id="A0A1G4I3U3"/>
<name>A0A1G4I3U3_TRYEQ</name>
<proteinExistence type="predicted"/>
<gene>
    <name evidence="1" type="ORF">TEOVI_000491800</name>
</gene>
<accession>A0A1G4I3U3</accession>
<sequence>MVELTVYEGHDVFLQNAVRLHIPCKVDTIEGLLSLVGRAVASSPGGPSAARRYRFVYSLDGSPLRSVDECLEVGTVIVSCTPGFQKRKHHVESPSNPVLDLLNRKGYETYSAAESRGLSATPPSHDGFVPISFQQHSVSRASPKYVFCDSNPGPIPNFSSIGGASVEWGGVSCRVGDERIVLPPTPSFDVPFPDMNLDISHAERVAAVKTLITLKLCGRSFLNDELLFEKELEEVFRPIIAEQASCPSWRDQTLDRPPPHVVVDGPPKSGVSTSLAYYSSMLVSSAASRYATFLILPLNFELLFDGSLGISSYSANRHLRGSKSANYNDARTQSLLLDVPFFYMTVVRALIDSVVAQRPSVRNCSTALVEMWEQLIKTTAGSGVRLNTCEVAHGVGHSALYRWETFAAPASQILRAAKLNPRDMKLRDAVLELVLVELVAQVASALHFSGVVYVVDGLRPLARSLCDRLRRPGGDAAVFLDRVAQRSWVHLAVGVDSLSTQVLESALLTRVRRVKLLRMLSVEYVTKMYGFPKAIHCGSNKYPLEMFLGTPGYLRMVHDLLRSCEGRRAHKGDSDGYAVRIEDLDVSNALLEFEAVRKLGQDTQKEMWSLS</sequence>
<dbReference type="VEuPathDB" id="TriTrypDB:TEOVI_000491800"/>
<protein>
    <recommendedName>
        <fullName evidence="3">Doublecortin domain-containing protein</fullName>
    </recommendedName>
</protein>
<evidence type="ECO:0000313" key="2">
    <source>
        <dbReference type="Proteomes" id="UP000195570"/>
    </source>
</evidence>
<dbReference type="Proteomes" id="UP000195570">
    <property type="component" value="Unassembled WGS sequence"/>
</dbReference>
<organism evidence="1 2">
    <name type="scientific">Trypanosoma equiperdum</name>
    <dbReference type="NCBI Taxonomy" id="5694"/>
    <lineage>
        <taxon>Eukaryota</taxon>
        <taxon>Discoba</taxon>
        <taxon>Euglenozoa</taxon>
        <taxon>Kinetoplastea</taxon>
        <taxon>Metakinetoplastina</taxon>
        <taxon>Trypanosomatida</taxon>
        <taxon>Trypanosomatidae</taxon>
        <taxon>Trypanosoma</taxon>
    </lineage>
</organism>
<comment type="caution">
    <text evidence="1">The sequence shown here is derived from an EMBL/GenBank/DDBJ whole genome shotgun (WGS) entry which is preliminary data.</text>
</comment>